<gene>
    <name evidence="3" type="primary">g5473</name>
    <name evidence="3" type="ORF">VP750_LOCUS4680</name>
</gene>
<organism evidence="3 4">
    <name type="scientific">Coccomyxa viridis</name>
    <dbReference type="NCBI Taxonomy" id="1274662"/>
    <lineage>
        <taxon>Eukaryota</taxon>
        <taxon>Viridiplantae</taxon>
        <taxon>Chlorophyta</taxon>
        <taxon>core chlorophytes</taxon>
        <taxon>Trebouxiophyceae</taxon>
        <taxon>Trebouxiophyceae incertae sedis</taxon>
        <taxon>Coccomyxaceae</taxon>
        <taxon>Coccomyxa</taxon>
    </lineage>
</organism>
<dbReference type="InterPro" id="IPR027986">
    <property type="entry name" value="TCAIM"/>
</dbReference>
<evidence type="ECO:0000256" key="1">
    <source>
        <dbReference type="SAM" id="MobiDB-lite"/>
    </source>
</evidence>
<protein>
    <submittedName>
        <fullName evidence="3">G5473 protein</fullName>
    </submittedName>
</protein>
<dbReference type="PANTHER" id="PTHR31596:SF1">
    <property type="entry name" value="T-CELL ACTIVATION INHIBITOR, MITOCHONDRIAL"/>
    <property type="match status" value="1"/>
</dbReference>
<keyword evidence="4" id="KW-1185">Reference proteome</keyword>
<comment type="caution">
    <text evidence="3">The sequence shown here is derived from an EMBL/GenBank/DDBJ whole genome shotgun (WGS) entry which is preliminary data.</text>
</comment>
<dbReference type="Proteomes" id="UP001497392">
    <property type="component" value="Unassembled WGS sequence"/>
</dbReference>
<name>A0ABP1FSX7_9CHLO</name>
<evidence type="ECO:0000313" key="3">
    <source>
        <dbReference type="EMBL" id="CAL5223021.1"/>
    </source>
</evidence>
<sequence>MEPTDKRHVRSIVRRVHPDLFSAYPRERSQNSESLKSLNSYVAKLTEGEHINATRVTFWLREGDCLSKVEADLPAYGSLGPLFHAFGLISAEELQDGSGVYIPGPGDTDFMDWLRSTLTDALRAASQHESLKKVIRGLRASIEGNFGLAGVQVGSEFAISTIEQQLQIKALRTLNACLTALTVDAPQKFEGLSIRLHHPHAAGQDNLAGEAQPHTTMRSYVAEDGCLHIVADKHRIHEAVASLDLGRAQLLTRLSQFWIHRVRQLAPAVKALLGCMDVWCDSRDEESSQNFVLWAGTILQERDEFERVLAGRSFAFSLLLHADMDSPMIDFLEASSVLQVRADCEPSQLLDFLAGGLAAAASEAAEEAACYKAAEEELLDKVQIALGAKHVISVCSSLDSSRATQALQRLLDNADTISGMVDLAGASIAIDDCYELWESGFVSIPYNFELRDLQPQLQKLLQGPAIESQEGTADEARPDLYPEAADPESSSDECKHISNGLLVRKGLRKSSSSVIQSKEVAGHT</sequence>
<feature type="region of interest" description="Disordered" evidence="1">
    <location>
        <begin position="465"/>
        <end position="494"/>
    </location>
</feature>
<feature type="domain" description="DUF4460" evidence="2">
    <location>
        <begin position="13"/>
        <end position="62"/>
    </location>
</feature>
<evidence type="ECO:0000313" key="4">
    <source>
        <dbReference type="Proteomes" id="UP001497392"/>
    </source>
</evidence>
<dbReference type="EMBL" id="CAXHTA020000007">
    <property type="protein sequence ID" value="CAL5223021.1"/>
    <property type="molecule type" value="Genomic_DNA"/>
</dbReference>
<dbReference type="PANTHER" id="PTHR31596">
    <property type="entry name" value="T-CELL ACTIVATION INHIBITOR, MITOCHONDRIAL"/>
    <property type="match status" value="1"/>
</dbReference>
<proteinExistence type="predicted"/>
<reference evidence="3 4" key="1">
    <citation type="submission" date="2024-06" db="EMBL/GenBank/DDBJ databases">
        <authorList>
            <person name="Kraege A."/>
            <person name="Thomma B."/>
        </authorList>
    </citation>
    <scope>NUCLEOTIDE SEQUENCE [LARGE SCALE GENOMIC DNA]</scope>
</reference>
<dbReference type="InterPro" id="IPR028031">
    <property type="entry name" value="DUF4460"/>
</dbReference>
<accession>A0ABP1FSX7</accession>
<dbReference type="Pfam" id="PF14687">
    <property type="entry name" value="DUF4460"/>
    <property type="match status" value="1"/>
</dbReference>
<evidence type="ECO:0000259" key="2">
    <source>
        <dbReference type="Pfam" id="PF14687"/>
    </source>
</evidence>